<evidence type="ECO:0000256" key="8">
    <source>
        <dbReference type="PROSITE-ProRule" id="PRU00169"/>
    </source>
</evidence>
<keyword evidence="5" id="KW-0805">Transcription regulation</keyword>
<sequence>MYKVLVVDDEPLMLEGWKTMVDWEAYGYQLCGTATDGAEALANIQACDPDLVVTDIRMPVLDGLGLIRAMKEDLGHSAKTIIVSGFPEFGYAQQALIYQVDRYILKPLVTEEIHSLLLELAGPLEERRLEEASAGKKQAAAAAASIVSLLADGEAAAVDTTERLLGASDRTRCRLILAEPVDGPGRRTERGAEGLSPHAWLNELSEALTAGGGRAWTFEEAPGRAGLLLLDGGLEEEELEVRLMEAAAKLGRPLRELALYCSGSAFGLAAVPRLYRQVLETRSRALLAPRGGVHRHQGRKAAGEWRLEEMSAYVEELLQSIEACDSVGIGRAVDGLVGLFVRTGAEEGWVKAAVRYIQGELLRRFAKPNAGAEGEFEWMRQLLRGTRSAAESWNGDSLKRLCVQAAERLASRSSPARANGTFVSEAVEYLKRHFRERIRLQDLADRFYINPAYFGQQFKRETGCGFHDYIHRLRIDEARRMLRRTDLLVSDIASELGYHDSDYFTDKFKALTGELPSAYKNKRQG</sequence>
<dbReference type="AlphaFoldDB" id="A0A841TBP2"/>
<accession>A0A841TBP2</accession>
<dbReference type="EMBL" id="JACJVN010000019">
    <property type="protein sequence ID" value="MBB6676660.1"/>
    <property type="molecule type" value="Genomic_DNA"/>
</dbReference>
<evidence type="ECO:0000313" key="12">
    <source>
        <dbReference type="Proteomes" id="UP000574133"/>
    </source>
</evidence>
<dbReference type="InterPro" id="IPR009057">
    <property type="entry name" value="Homeodomain-like_sf"/>
</dbReference>
<dbReference type="Gene3D" id="1.10.10.60">
    <property type="entry name" value="Homeodomain-like"/>
    <property type="match status" value="2"/>
</dbReference>
<dbReference type="PROSITE" id="PS01124">
    <property type="entry name" value="HTH_ARAC_FAMILY_2"/>
    <property type="match status" value="1"/>
</dbReference>
<dbReference type="GO" id="GO:0003700">
    <property type="term" value="F:DNA-binding transcription factor activity"/>
    <property type="evidence" value="ECO:0007669"/>
    <property type="project" value="InterPro"/>
</dbReference>
<evidence type="ECO:0000256" key="5">
    <source>
        <dbReference type="ARBA" id="ARBA00023015"/>
    </source>
</evidence>
<dbReference type="SMART" id="SM00448">
    <property type="entry name" value="REC"/>
    <property type="match status" value="1"/>
</dbReference>
<dbReference type="PANTHER" id="PTHR42713">
    <property type="entry name" value="HISTIDINE KINASE-RELATED"/>
    <property type="match status" value="1"/>
</dbReference>
<evidence type="ECO:0000256" key="7">
    <source>
        <dbReference type="ARBA" id="ARBA00023163"/>
    </source>
</evidence>
<evidence type="ECO:0000259" key="10">
    <source>
        <dbReference type="PROSITE" id="PS50110"/>
    </source>
</evidence>
<dbReference type="PROSITE" id="PS50110">
    <property type="entry name" value="RESPONSE_REGULATORY"/>
    <property type="match status" value="1"/>
</dbReference>
<evidence type="ECO:0000256" key="1">
    <source>
        <dbReference type="ARBA" id="ARBA00004496"/>
    </source>
</evidence>
<name>A0A841TBP2_9BACL</name>
<evidence type="ECO:0000313" key="11">
    <source>
        <dbReference type="EMBL" id="MBB6676660.1"/>
    </source>
</evidence>
<dbReference type="Proteomes" id="UP000574133">
    <property type="component" value="Unassembled WGS sequence"/>
</dbReference>
<dbReference type="SUPFAM" id="SSF46689">
    <property type="entry name" value="Homeodomain-like"/>
    <property type="match status" value="2"/>
</dbReference>
<dbReference type="InterPro" id="IPR001789">
    <property type="entry name" value="Sig_transdc_resp-reg_receiver"/>
</dbReference>
<keyword evidence="6" id="KW-0238">DNA-binding</keyword>
<keyword evidence="3 8" id="KW-0597">Phosphoprotein</keyword>
<dbReference type="PANTHER" id="PTHR42713:SF3">
    <property type="entry name" value="TRANSCRIPTIONAL REGULATORY PROTEIN HPTR"/>
    <property type="match status" value="1"/>
</dbReference>
<dbReference type="GO" id="GO:0000160">
    <property type="term" value="P:phosphorelay signal transduction system"/>
    <property type="evidence" value="ECO:0007669"/>
    <property type="project" value="UniProtKB-KW"/>
</dbReference>
<dbReference type="Pfam" id="PF00072">
    <property type="entry name" value="Response_reg"/>
    <property type="match status" value="1"/>
</dbReference>
<keyword evidence="4" id="KW-0902">Two-component regulatory system</keyword>
<dbReference type="InterPro" id="IPR011006">
    <property type="entry name" value="CheY-like_superfamily"/>
</dbReference>
<organism evidence="11 12">
    <name type="scientific">Cohnella lubricantis</name>
    <dbReference type="NCBI Taxonomy" id="2163172"/>
    <lineage>
        <taxon>Bacteria</taxon>
        <taxon>Bacillati</taxon>
        <taxon>Bacillota</taxon>
        <taxon>Bacilli</taxon>
        <taxon>Bacillales</taxon>
        <taxon>Paenibacillaceae</taxon>
        <taxon>Cohnella</taxon>
    </lineage>
</organism>
<evidence type="ECO:0000259" key="9">
    <source>
        <dbReference type="PROSITE" id="PS01124"/>
    </source>
</evidence>
<keyword evidence="12" id="KW-1185">Reference proteome</keyword>
<dbReference type="SUPFAM" id="SSF52172">
    <property type="entry name" value="CheY-like"/>
    <property type="match status" value="1"/>
</dbReference>
<dbReference type="SMART" id="SM00342">
    <property type="entry name" value="HTH_ARAC"/>
    <property type="match status" value="1"/>
</dbReference>
<dbReference type="Gene3D" id="3.40.50.2300">
    <property type="match status" value="1"/>
</dbReference>
<proteinExistence type="predicted"/>
<dbReference type="Pfam" id="PF12833">
    <property type="entry name" value="HTH_18"/>
    <property type="match status" value="1"/>
</dbReference>
<feature type="domain" description="Response regulatory" evidence="10">
    <location>
        <begin position="3"/>
        <end position="121"/>
    </location>
</feature>
<gene>
    <name evidence="11" type="ORF">H4Q31_04880</name>
</gene>
<evidence type="ECO:0000256" key="2">
    <source>
        <dbReference type="ARBA" id="ARBA00022490"/>
    </source>
</evidence>
<dbReference type="GO" id="GO:0043565">
    <property type="term" value="F:sequence-specific DNA binding"/>
    <property type="evidence" value="ECO:0007669"/>
    <property type="project" value="InterPro"/>
</dbReference>
<keyword evidence="2" id="KW-0963">Cytoplasm</keyword>
<feature type="modified residue" description="4-aspartylphosphate" evidence="8">
    <location>
        <position position="55"/>
    </location>
</feature>
<keyword evidence="7" id="KW-0804">Transcription</keyword>
<comment type="subcellular location">
    <subcellularLocation>
        <location evidence="1">Cytoplasm</location>
    </subcellularLocation>
</comment>
<dbReference type="InterPro" id="IPR018062">
    <property type="entry name" value="HTH_AraC-typ_CS"/>
</dbReference>
<dbReference type="GO" id="GO:0005737">
    <property type="term" value="C:cytoplasm"/>
    <property type="evidence" value="ECO:0007669"/>
    <property type="project" value="UniProtKB-SubCell"/>
</dbReference>
<dbReference type="PROSITE" id="PS00041">
    <property type="entry name" value="HTH_ARAC_FAMILY_1"/>
    <property type="match status" value="1"/>
</dbReference>
<dbReference type="InterPro" id="IPR018060">
    <property type="entry name" value="HTH_AraC"/>
</dbReference>
<feature type="domain" description="HTH araC/xylS-type" evidence="9">
    <location>
        <begin position="424"/>
        <end position="522"/>
    </location>
</feature>
<evidence type="ECO:0000256" key="6">
    <source>
        <dbReference type="ARBA" id="ARBA00023125"/>
    </source>
</evidence>
<evidence type="ECO:0000256" key="3">
    <source>
        <dbReference type="ARBA" id="ARBA00022553"/>
    </source>
</evidence>
<protein>
    <submittedName>
        <fullName evidence="11">Helix-turn-helix domain-containing protein</fullName>
    </submittedName>
</protein>
<reference evidence="11 12" key="1">
    <citation type="submission" date="2020-08" db="EMBL/GenBank/DDBJ databases">
        <title>Cohnella phylogeny.</title>
        <authorList>
            <person name="Dunlap C."/>
        </authorList>
    </citation>
    <scope>NUCLEOTIDE SEQUENCE [LARGE SCALE GENOMIC DNA]</scope>
    <source>
        <strain evidence="11 12">DSM 103658</strain>
    </source>
</reference>
<evidence type="ECO:0000256" key="4">
    <source>
        <dbReference type="ARBA" id="ARBA00023012"/>
    </source>
</evidence>
<dbReference type="CDD" id="cd17536">
    <property type="entry name" value="REC_YesN-like"/>
    <property type="match status" value="1"/>
</dbReference>
<dbReference type="InterPro" id="IPR051552">
    <property type="entry name" value="HptR"/>
</dbReference>
<comment type="caution">
    <text evidence="11">The sequence shown here is derived from an EMBL/GenBank/DDBJ whole genome shotgun (WGS) entry which is preliminary data.</text>
</comment>